<sequence length="216" mass="24277">MPNLALLIFLVVLLTQIVSWVGQTVLQDIAFKIYSKVFLSGLSNQQNKLRKTILEDKSELNKTSSQDEFAKWAKIKRRLDKSLTDLENLNNQLNSSKSGFINKFKTFIWILTSGSKLFLVWWFRKSSIFWLPQGWVPYPIAWLISFPSAPLGSVSSGAWSTICTRVLVSLEEIVKALLAPSVPAGPIPNAPFPSSTQSEKQGAKIEPITIEHEKLD</sequence>
<dbReference type="GO" id="GO:0043529">
    <property type="term" value="C:GET complex"/>
    <property type="evidence" value="ECO:0007669"/>
    <property type="project" value="InterPro"/>
</dbReference>
<comment type="caution">
    <text evidence="8">Lacks conserved residue(s) required for the propagation of feature annotation.</text>
</comment>
<feature type="signal peptide" evidence="10">
    <location>
        <begin position="1"/>
        <end position="22"/>
    </location>
</feature>
<dbReference type="GO" id="GO:0005789">
    <property type="term" value="C:endoplasmic reticulum membrane"/>
    <property type="evidence" value="ECO:0007669"/>
    <property type="project" value="UniProtKB-SubCell"/>
</dbReference>
<dbReference type="HAMAP" id="MF_03113">
    <property type="entry name" value="Get1"/>
    <property type="match status" value="1"/>
</dbReference>
<evidence type="ECO:0000313" key="11">
    <source>
        <dbReference type="EMBL" id="WWC90556.1"/>
    </source>
</evidence>
<evidence type="ECO:0000256" key="3">
    <source>
        <dbReference type="ARBA" id="ARBA00022448"/>
    </source>
</evidence>
<dbReference type="Pfam" id="PF04420">
    <property type="entry name" value="CHD5"/>
    <property type="match status" value="1"/>
</dbReference>
<evidence type="ECO:0000256" key="1">
    <source>
        <dbReference type="ARBA" id="ARBA00004477"/>
    </source>
</evidence>
<evidence type="ECO:0000256" key="5">
    <source>
        <dbReference type="ARBA" id="ARBA00022824"/>
    </source>
</evidence>
<keyword evidence="5 8" id="KW-0256">Endoplasmic reticulum</keyword>
<dbReference type="InterPro" id="IPR029012">
    <property type="entry name" value="Helix_hairpin_bin_sf"/>
</dbReference>
<evidence type="ECO:0000256" key="7">
    <source>
        <dbReference type="ARBA" id="ARBA00023136"/>
    </source>
</evidence>
<protein>
    <recommendedName>
        <fullName evidence="13">Guided entry of tail-anchored proteins 1</fullName>
    </recommendedName>
</protein>
<dbReference type="GO" id="GO:0071816">
    <property type="term" value="P:tail-anchored membrane protein insertion into ER membrane"/>
    <property type="evidence" value="ECO:0007669"/>
    <property type="project" value="InterPro"/>
</dbReference>
<evidence type="ECO:0000256" key="10">
    <source>
        <dbReference type="SAM" id="SignalP"/>
    </source>
</evidence>
<dbReference type="InterPro" id="IPR028945">
    <property type="entry name" value="Get1"/>
</dbReference>
<evidence type="ECO:0000256" key="6">
    <source>
        <dbReference type="ARBA" id="ARBA00022989"/>
    </source>
</evidence>
<dbReference type="InterPro" id="IPR027538">
    <property type="entry name" value="Get1_fungi"/>
</dbReference>
<feature type="topological domain" description="Lumenal" evidence="8">
    <location>
        <begin position="1"/>
        <end position="4"/>
    </location>
</feature>
<evidence type="ECO:0000256" key="8">
    <source>
        <dbReference type="HAMAP-Rule" id="MF_03113"/>
    </source>
</evidence>
<evidence type="ECO:0008006" key="13">
    <source>
        <dbReference type="Google" id="ProtNLM"/>
    </source>
</evidence>
<proteinExistence type="inferred from homology"/>
<dbReference type="Proteomes" id="UP001355207">
    <property type="component" value="Chromosome 7"/>
</dbReference>
<keyword evidence="7 8" id="KW-0472">Membrane</keyword>
<evidence type="ECO:0000256" key="2">
    <source>
        <dbReference type="ARBA" id="ARBA00010799"/>
    </source>
</evidence>
<dbReference type="PANTHER" id="PTHR42650">
    <property type="entry name" value="TAIL-ANCHORED PROTEIN INSERTION RECEPTOR WRB"/>
    <property type="match status" value="1"/>
</dbReference>
<evidence type="ECO:0000256" key="4">
    <source>
        <dbReference type="ARBA" id="ARBA00022692"/>
    </source>
</evidence>
<dbReference type="Gene3D" id="1.10.287.660">
    <property type="entry name" value="Helix hairpin bin"/>
    <property type="match status" value="1"/>
</dbReference>
<name>A0AAX4JYQ8_9TREE</name>
<organism evidence="11 12">
    <name type="scientific">Kwoniella dendrophila CBS 6074</name>
    <dbReference type="NCBI Taxonomy" id="1295534"/>
    <lineage>
        <taxon>Eukaryota</taxon>
        <taxon>Fungi</taxon>
        <taxon>Dikarya</taxon>
        <taxon>Basidiomycota</taxon>
        <taxon>Agaricomycotina</taxon>
        <taxon>Tremellomycetes</taxon>
        <taxon>Tremellales</taxon>
        <taxon>Cryptococcaceae</taxon>
        <taxon>Kwoniella</taxon>
    </lineage>
</organism>
<gene>
    <name evidence="8" type="primary">GET1</name>
    <name evidence="11" type="ORF">L201_005492</name>
</gene>
<comment type="similarity">
    <text evidence="2 8">Belongs to the WRB/GET1 family.</text>
</comment>
<evidence type="ECO:0000313" key="12">
    <source>
        <dbReference type="Proteomes" id="UP001355207"/>
    </source>
</evidence>
<keyword evidence="4 8" id="KW-0812">Transmembrane</keyword>
<comment type="subcellular location">
    <subcellularLocation>
        <location evidence="1">Endoplasmic reticulum membrane</location>
        <topology evidence="1">Multi-pass membrane protein</topology>
    </subcellularLocation>
</comment>
<keyword evidence="6 8" id="KW-1133">Transmembrane helix</keyword>
<feature type="chain" id="PRO_5043691038" description="Guided entry of tail-anchored proteins 1" evidence="10">
    <location>
        <begin position="23"/>
        <end position="216"/>
    </location>
</feature>
<evidence type="ECO:0000256" key="9">
    <source>
        <dbReference type="SAM" id="MobiDB-lite"/>
    </source>
</evidence>
<dbReference type="PANTHER" id="PTHR42650:SF1">
    <property type="entry name" value="GUIDED ENTRY OF TAIL-ANCHORED PROTEINS FACTOR 1"/>
    <property type="match status" value="1"/>
</dbReference>
<accession>A0AAX4JYQ8</accession>
<dbReference type="GO" id="GO:0043495">
    <property type="term" value="F:protein-membrane adaptor activity"/>
    <property type="evidence" value="ECO:0007669"/>
    <property type="project" value="TreeGrafter"/>
</dbReference>
<keyword evidence="10" id="KW-0732">Signal</keyword>
<dbReference type="EMBL" id="CP144104">
    <property type="protein sequence ID" value="WWC90556.1"/>
    <property type="molecule type" value="Genomic_DNA"/>
</dbReference>
<dbReference type="AlphaFoldDB" id="A0AAX4JYQ8"/>
<feature type="region of interest" description="Disordered" evidence="9">
    <location>
        <begin position="189"/>
        <end position="216"/>
    </location>
</feature>
<keyword evidence="3 8" id="KW-0813">Transport</keyword>
<keyword evidence="12" id="KW-1185">Reference proteome</keyword>
<feature type="topological domain" description="Cytoplasmic" evidence="8">
    <location>
        <begin position="171"/>
        <end position="216"/>
    </location>
</feature>
<reference evidence="11 12" key="1">
    <citation type="submission" date="2024-01" db="EMBL/GenBank/DDBJ databases">
        <title>Comparative genomics of Cryptococcus and Kwoniella reveals pathogenesis evolution and contrasting modes of karyotype evolution via chromosome fusion or intercentromeric recombination.</title>
        <authorList>
            <person name="Coelho M.A."/>
            <person name="David-Palma M."/>
            <person name="Shea T."/>
            <person name="Bowers K."/>
            <person name="McGinley-Smith S."/>
            <person name="Mohammad A.W."/>
            <person name="Gnirke A."/>
            <person name="Yurkov A.M."/>
            <person name="Nowrousian M."/>
            <person name="Sun S."/>
            <person name="Cuomo C.A."/>
            <person name="Heitman J."/>
        </authorList>
    </citation>
    <scope>NUCLEOTIDE SEQUENCE [LARGE SCALE GENOMIC DNA]</scope>
    <source>
        <strain evidence="11 12">CBS 6074</strain>
    </source>
</reference>